<accession>A0A9Q1RE09</accession>
<reference evidence="2" key="1">
    <citation type="journal article" date="2023" name="Proc. Natl. Acad. Sci. U.S.A.">
        <title>Genomic and structural basis for evolution of tropane alkaloid biosynthesis.</title>
        <authorList>
            <person name="Wanga Y.-J."/>
            <person name="Taina T."/>
            <person name="Yua J.-Y."/>
            <person name="Lia J."/>
            <person name="Xua B."/>
            <person name="Chenc J."/>
            <person name="D'Auriad J.C."/>
            <person name="Huanga J.-P."/>
            <person name="Huanga S.-X."/>
        </authorList>
    </citation>
    <scope>NUCLEOTIDE SEQUENCE [LARGE SCALE GENOMIC DNA]</scope>
    <source>
        <strain evidence="2">cv. KIB-2019</strain>
    </source>
</reference>
<evidence type="ECO:0000313" key="1">
    <source>
        <dbReference type="EMBL" id="KAJ8550960.1"/>
    </source>
</evidence>
<name>A0A9Q1RE09_9SOLA</name>
<proteinExistence type="predicted"/>
<gene>
    <name evidence="1" type="ORF">K7X08_000330</name>
</gene>
<dbReference type="Proteomes" id="UP001152561">
    <property type="component" value="Unassembled WGS sequence"/>
</dbReference>
<evidence type="ECO:0000313" key="2">
    <source>
        <dbReference type="Proteomes" id="UP001152561"/>
    </source>
</evidence>
<keyword evidence="2" id="KW-1185">Reference proteome</keyword>
<dbReference type="AlphaFoldDB" id="A0A9Q1RE09"/>
<comment type="caution">
    <text evidence="1">The sequence shown here is derived from an EMBL/GenBank/DDBJ whole genome shotgun (WGS) entry which is preliminary data.</text>
</comment>
<dbReference type="PANTHER" id="PTHR48449:SF1">
    <property type="entry name" value="DUF1985 DOMAIN-CONTAINING PROTEIN"/>
    <property type="match status" value="1"/>
</dbReference>
<sequence>MFQNTKQHTDWYSYTNVNAPEEIKAHLNDAQLKMFRDSPFGLFLNLPNFKVQPQLLQSLMYAETDHDRDNLFIR</sequence>
<protein>
    <submittedName>
        <fullName evidence="1">Uncharacterized protein</fullName>
    </submittedName>
</protein>
<dbReference type="EMBL" id="JAJAGQ010000010">
    <property type="protein sequence ID" value="KAJ8550960.1"/>
    <property type="molecule type" value="Genomic_DNA"/>
</dbReference>
<dbReference type="OrthoDB" id="1194650at2759"/>
<dbReference type="PANTHER" id="PTHR48449">
    <property type="entry name" value="DUF1985 DOMAIN-CONTAINING PROTEIN"/>
    <property type="match status" value="1"/>
</dbReference>
<organism evidence="1 2">
    <name type="scientific">Anisodus acutangulus</name>
    <dbReference type="NCBI Taxonomy" id="402998"/>
    <lineage>
        <taxon>Eukaryota</taxon>
        <taxon>Viridiplantae</taxon>
        <taxon>Streptophyta</taxon>
        <taxon>Embryophyta</taxon>
        <taxon>Tracheophyta</taxon>
        <taxon>Spermatophyta</taxon>
        <taxon>Magnoliopsida</taxon>
        <taxon>eudicotyledons</taxon>
        <taxon>Gunneridae</taxon>
        <taxon>Pentapetalae</taxon>
        <taxon>asterids</taxon>
        <taxon>lamiids</taxon>
        <taxon>Solanales</taxon>
        <taxon>Solanaceae</taxon>
        <taxon>Solanoideae</taxon>
        <taxon>Hyoscyameae</taxon>
        <taxon>Anisodus</taxon>
    </lineage>
</organism>